<keyword evidence="2" id="KW-1185">Reference proteome</keyword>
<proteinExistence type="predicted"/>
<dbReference type="OrthoDB" id="3483937at2"/>
<dbReference type="EMBL" id="VSFF01000006">
    <property type="protein sequence ID" value="TYC14677.1"/>
    <property type="molecule type" value="Genomic_DNA"/>
</dbReference>
<gene>
    <name evidence="1" type="ORF">FXF65_17785</name>
</gene>
<evidence type="ECO:0000313" key="1">
    <source>
        <dbReference type="EMBL" id="TYC14677.1"/>
    </source>
</evidence>
<protein>
    <submittedName>
        <fullName evidence="1">Uncharacterized protein</fullName>
    </submittedName>
</protein>
<organism evidence="1 2">
    <name type="scientific">Actinomadura syzygii</name>
    <dbReference type="NCBI Taxonomy" id="1427538"/>
    <lineage>
        <taxon>Bacteria</taxon>
        <taxon>Bacillati</taxon>
        <taxon>Actinomycetota</taxon>
        <taxon>Actinomycetes</taxon>
        <taxon>Streptosporangiales</taxon>
        <taxon>Thermomonosporaceae</taxon>
        <taxon>Actinomadura</taxon>
    </lineage>
</organism>
<name>A0A5D0U989_9ACTN</name>
<dbReference type="RefSeq" id="WP_148351062.1">
    <property type="nucleotide sequence ID" value="NZ_JBHSBF010000036.1"/>
</dbReference>
<dbReference type="Proteomes" id="UP000322634">
    <property type="component" value="Unassembled WGS sequence"/>
</dbReference>
<dbReference type="AlphaFoldDB" id="A0A5D0U989"/>
<comment type="caution">
    <text evidence="1">The sequence shown here is derived from an EMBL/GenBank/DDBJ whole genome shotgun (WGS) entry which is preliminary data.</text>
</comment>
<accession>A0A5D0U989</accession>
<evidence type="ECO:0000313" key="2">
    <source>
        <dbReference type="Proteomes" id="UP000322634"/>
    </source>
</evidence>
<sequence length="233" mass="23414">MAGGAVLSGAVSVLARRAVRRVLVLAGLAVAGWLLGCAAQSAAAHADELPAVPTRVVAGTPVLGSAMETAPRPVGHVVREVSEKAPVEQREPVTLAPPPSPLEIPAISGAPETPRFAANAHESKAVPAGHLAPAPPLTQRRVAKVVQAAPAVGGHAANQVVRHRPAPMRAPVAPTPPDDHSAIGNSAASGAIAGFPDVLAWTPAPPRVSVPRALSALPPAVRTAADEPTFAPD</sequence>
<reference evidence="1 2" key="1">
    <citation type="submission" date="2019-08" db="EMBL/GenBank/DDBJ databases">
        <title>Actinomadura sp. nov. CYP1-5 isolated from mountain soil.</title>
        <authorList>
            <person name="Songsumanus A."/>
            <person name="Kuncharoen N."/>
            <person name="Kudo T."/>
            <person name="Yuki M."/>
            <person name="Igarashi Y."/>
            <person name="Tanasupawat S."/>
        </authorList>
    </citation>
    <scope>NUCLEOTIDE SEQUENCE [LARGE SCALE GENOMIC DNA]</scope>
    <source>
        <strain evidence="1 2">GKU157</strain>
    </source>
</reference>